<dbReference type="CDD" id="cd09739">
    <property type="entry name" value="Cas6_I-F"/>
    <property type="match status" value="1"/>
</dbReference>
<evidence type="ECO:0000313" key="2">
    <source>
        <dbReference type="Proteomes" id="UP000020735"/>
    </source>
</evidence>
<protein>
    <submittedName>
        <fullName evidence="1">CRISPR-associated family protein</fullName>
    </submittedName>
</protein>
<dbReference type="InterPro" id="IPR042564">
    <property type="entry name" value="CRISPR-Cas6/Csy4_sf"/>
</dbReference>
<organism evidence="1 2">
    <name type="scientific">Acinetobacter baumannii 99063</name>
    <dbReference type="NCBI Taxonomy" id="1310630"/>
    <lineage>
        <taxon>Bacteria</taxon>
        <taxon>Pseudomonadati</taxon>
        <taxon>Pseudomonadota</taxon>
        <taxon>Gammaproteobacteria</taxon>
        <taxon>Moraxellales</taxon>
        <taxon>Moraxellaceae</taxon>
        <taxon>Acinetobacter</taxon>
        <taxon>Acinetobacter calcoaceticus/baumannii complex</taxon>
    </lineage>
</organism>
<dbReference type="RefSeq" id="WP_002126263.1">
    <property type="nucleotide sequence ID" value="NZ_JEXJ01000035.1"/>
</dbReference>
<dbReference type="PATRIC" id="fig|1310630.3.peg.2265"/>
<dbReference type="NCBIfam" id="TIGR02563">
    <property type="entry name" value="cas_Csy4"/>
    <property type="match status" value="1"/>
</dbReference>
<dbReference type="GO" id="GO:0004519">
    <property type="term" value="F:endonuclease activity"/>
    <property type="evidence" value="ECO:0007669"/>
    <property type="project" value="InterPro"/>
</dbReference>
<dbReference type="Pfam" id="PF09618">
    <property type="entry name" value="Cas_Csy4"/>
    <property type="match status" value="1"/>
</dbReference>
<evidence type="ECO:0000313" key="1">
    <source>
        <dbReference type="EMBL" id="EXC50912.1"/>
    </source>
</evidence>
<accession>A0A009SVN7</accession>
<dbReference type="AlphaFoldDB" id="A0A009SVN7"/>
<dbReference type="EMBL" id="JEXJ01000035">
    <property type="protein sequence ID" value="EXC50912.1"/>
    <property type="molecule type" value="Genomic_DNA"/>
</dbReference>
<gene>
    <name evidence="1" type="ORF">J529_2311</name>
</gene>
<sequence>MNWYQEITLIDQDEISLYFIWSKVYTQLHIAFAEHSNEQGRISFGVSFPQYRINEQKKIGFLGTKIRVFASSENDLQQLNLGKWLERFIDYVHITQPREVPRAKITGYAHYYRVNPRMSVEERIVHQAQRRNISLDQARQHFKQYVEQPVVEPYVSLKSLSAKREENVDRPYRLYIGKSLVDEARDGMFGTYGLSRMTTVPEF</sequence>
<name>A0A009SVN7_ACIBA</name>
<comment type="caution">
    <text evidence="1">The sequence shown here is derived from an EMBL/GenBank/DDBJ whole genome shotgun (WGS) entry which is preliminary data.</text>
</comment>
<dbReference type="GO" id="GO:0043571">
    <property type="term" value="P:maintenance of CRISPR repeat elements"/>
    <property type="evidence" value="ECO:0007669"/>
    <property type="project" value="InterPro"/>
</dbReference>
<dbReference type="InterPro" id="IPR013396">
    <property type="entry name" value="CRISPR-assoc_prot_Csy4"/>
</dbReference>
<reference evidence="1 2" key="1">
    <citation type="submission" date="2014-02" db="EMBL/GenBank/DDBJ databases">
        <title>Comparative genomics and transcriptomics to identify genetic mechanisms underlying the emergence of carbapenem resistant Acinetobacter baumannii (CRAb).</title>
        <authorList>
            <person name="Harris A.D."/>
            <person name="Johnson K.J."/>
            <person name="George J."/>
            <person name="Shefchek K."/>
            <person name="Daugherty S.C."/>
            <person name="Parankush S."/>
            <person name="Sadzewicz L."/>
            <person name="Tallon L."/>
            <person name="Sengamalay N."/>
            <person name="Hazen T.H."/>
            <person name="Rasko D.A."/>
        </authorList>
    </citation>
    <scope>NUCLEOTIDE SEQUENCE [LARGE SCALE GENOMIC DNA]</scope>
    <source>
        <strain evidence="1 2">99063</strain>
    </source>
</reference>
<dbReference type="Gene3D" id="3.30.70.2540">
    <property type="entry name" value="CRISPR-associated endoribonuclease Cas6/Csy4"/>
    <property type="match status" value="1"/>
</dbReference>
<proteinExistence type="predicted"/>
<dbReference type="Proteomes" id="UP000020735">
    <property type="component" value="Unassembled WGS sequence"/>
</dbReference>